<reference evidence="12 13" key="1">
    <citation type="submission" date="2016-08" db="EMBL/GenBank/DDBJ databases">
        <title>Genomes of anaerobic fungi encode conserved fungal cellulosomes for biomass hydrolysis.</title>
        <authorList>
            <consortium name="DOE Joint Genome Institute"/>
            <person name="Haitjema C.H."/>
            <person name="Gilmore S.P."/>
            <person name="Henske J.K."/>
            <person name="Solomon K.V."/>
            <person name="De Groot R."/>
            <person name="Kuo A."/>
            <person name="Mondo S.J."/>
            <person name="Salamov A.A."/>
            <person name="Labutti K."/>
            <person name="Zhao Z."/>
            <person name="Chiniquy J."/>
            <person name="Barry K."/>
            <person name="Brewer H.M."/>
            <person name="Purvine S.O."/>
            <person name="Wright A.T."/>
            <person name="Boxma B."/>
            <person name="Van Alen T."/>
            <person name="Hackstein J.H."/>
            <person name="Baker S.E."/>
            <person name="Grigoriev I.V."/>
            <person name="O'Malley M.A."/>
        </authorList>
    </citation>
    <scope>NUCLEOTIDE SEQUENCE [LARGE SCALE GENOMIC DNA]</scope>
    <source>
        <strain evidence="13">finn</strain>
    </source>
</reference>
<dbReference type="InterPro" id="IPR043458">
    <property type="entry name" value="GPR158/179"/>
</dbReference>
<evidence type="ECO:0000256" key="6">
    <source>
        <dbReference type="ARBA" id="ARBA00023136"/>
    </source>
</evidence>
<dbReference type="GO" id="GO:0004930">
    <property type="term" value="F:G protein-coupled receptor activity"/>
    <property type="evidence" value="ECO:0007669"/>
    <property type="project" value="UniProtKB-KW"/>
</dbReference>
<evidence type="ECO:0000313" key="12">
    <source>
        <dbReference type="EMBL" id="ORX51373.1"/>
    </source>
</evidence>
<evidence type="ECO:0000256" key="10">
    <source>
        <dbReference type="SAM" id="Phobius"/>
    </source>
</evidence>
<evidence type="ECO:0000259" key="11">
    <source>
        <dbReference type="PROSITE" id="PS50259"/>
    </source>
</evidence>
<dbReference type="EMBL" id="MCFH01000018">
    <property type="protein sequence ID" value="ORX51373.1"/>
    <property type="molecule type" value="Genomic_DNA"/>
</dbReference>
<comment type="caution">
    <text evidence="12">The sequence shown here is derived from an EMBL/GenBank/DDBJ whole genome shotgun (WGS) entry which is preliminary data.</text>
</comment>
<keyword evidence="9" id="KW-0807">Transducer</keyword>
<comment type="subcellular location">
    <subcellularLocation>
        <location evidence="1">Cell membrane</location>
        <topology evidence="1">Multi-pass membrane protein</topology>
    </subcellularLocation>
</comment>
<dbReference type="GO" id="GO:0005886">
    <property type="term" value="C:plasma membrane"/>
    <property type="evidence" value="ECO:0007669"/>
    <property type="project" value="UniProtKB-SubCell"/>
</dbReference>
<evidence type="ECO:0000256" key="5">
    <source>
        <dbReference type="ARBA" id="ARBA00023040"/>
    </source>
</evidence>
<proteinExistence type="predicted"/>
<dbReference type="AlphaFoldDB" id="A0A1Y1VAJ0"/>
<dbReference type="Pfam" id="PF00003">
    <property type="entry name" value="7tm_3"/>
    <property type="match status" value="1"/>
</dbReference>
<dbReference type="InterPro" id="IPR017978">
    <property type="entry name" value="GPCR_3_C"/>
</dbReference>
<keyword evidence="6 10" id="KW-0472">Membrane</keyword>
<keyword evidence="8" id="KW-0325">Glycoprotein</keyword>
<evidence type="ECO:0000256" key="2">
    <source>
        <dbReference type="ARBA" id="ARBA00022475"/>
    </source>
</evidence>
<feature type="transmembrane region" description="Helical" evidence="10">
    <location>
        <begin position="655"/>
        <end position="673"/>
    </location>
</feature>
<accession>A0A1Y1VAJ0</accession>
<keyword evidence="2" id="KW-1003">Cell membrane</keyword>
<evidence type="ECO:0000256" key="4">
    <source>
        <dbReference type="ARBA" id="ARBA00022989"/>
    </source>
</evidence>
<dbReference type="PROSITE" id="PS50259">
    <property type="entry name" value="G_PROTEIN_RECEP_F3_4"/>
    <property type="match status" value="1"/>
</dbReference>
<dbReference type="PANTHER" id="PTHR32546:SF25">
    <property type="entry name" value="MIP05539P"/>
    <property type="match status" value="1"/>
</dbReference>
<keyword evidence="4 10" id="KW-1133">Transmembrane helix</keyword>
<evidence type="ECO:0000256" key="7">
    <source>
        <dbReference type="ARBA" id="ARBA00023170"/>
    </source>
</evidence>
<evidence type="ECO:0000256" key="8">
    <source>
        <dbReference type="ARBA" id="ARBA00023180"/>
    </source>
</evidence>
<dbReference type="Gene3D" id="2.10.25.10">
    <property type="entry name" value="Laminin"/>
    <property type="match status" value="1"/>
</dbReference>
<evidence type="ECO:0000256" key="9">
    <source>
        <dbReference type="ARBA" id="ARBA00023224"/>
    </source>
</evidence>
<feature type="transmembrane region" description="Helical" evidence="10">
    <location>
        <begin position="771"/>
        <end position="788"/>
    </location>
</feature>
<feature type="transmembrane region" description="Helical" evidence="10">
    <location>
        <begin position="740"/>
        <end position="759"/>
    </location>
</feature>
<dbReference type="OrthoDB" id="5823771at2759"/>
<feature type="domain" description="G-protein coupled receptors family 3 profile" evidence="11">
    <location>
        <begin position="587"/>
        <end position="841"/>
    </location>
</feature>
<keyword evidence="7" id="KW-0675">Receptor</keyword>
<feature type="transmembrane region" description="Helical" evidence="10">
    <location>
        <begin position="623"/>
        <end position="643"/>
    </location>
</feature>
<dbReference type="PANTHER" id="PTHR32546">
    <property type="entry name" value="G-PROTEIN COUPLED RECEPTOR 158-RELATED"/>
    <property type="match status" value="1"/>
</dbReference>
<evidence type="ECO:0000256" key="3">
    <source>
        <dbReference type="ARBA" id="ARBA00022692"/>
    </source>
</evidence>
<evidence type="ECO:0000313" key="13">
    <source>
        <dbReference type="Proteomes" id="UP000193719"/>
    </source>
</evidence>
<sequence>MYDGSGMIICVSGYSQVNIQNIIGENIKCERKVHCSVIAMENSSKVDIFDLTLNNVFSFADDGLIFFIHKPTTDSSTNHGIEIGSKCIINNLKLKNITQSSDKIGSMFWLEGGVLSISNLNMSNVEGNYSGLIFDTNAKNDKIIVKNSIFENIHIQYTDGIFNTLNSKVEFLNVTLSNTKFVGPLFHIGEEKVTIENSKFSNINSCDSLEREACNKSKKNTKQNINNVLFYSYNSGSLIITNSTISDIYEYSLFHFEKIYKIDFYDVAIENSYFENGLIHMNYENNKNYNNFKIFIGDSVIRNIYSPNSGAIINNLNSNKYEIIVNDTLIENNRSDNYGGVIYLTHEEPGSAIAFNNCTFIDNKGVLGNICFAKSLLSEPYFSNKEELISTYGDGMFTTNPTHIRMKNTDININVLSGEQISNEISLYLYDDYNNLIDMGSNIDNLILDDLVFYTLEMNDTSNTKFIGQTTNYCFKNECVLPGFRIIGNPGDYILNVKISHFGKFTKFQNNTYPLKIKIKECNNLEYKYGYRESSYLKTCYQPVCEPKCNTGKCVSDNYCNCENTGFTGKACNEYFKLERMKSYNIIIMIITSILVILSLYIMVKVLLYRNDLVIKEGGGKNFLLIILIGTLLNYIYIMLITVNRSHIKCLFLDVTKQLGFSLVFGTITIKSLRIYYAISTRLNKKRIKTDTMYFLILLIIILHLILIFVYEIFNEYKIVIELTSDNKEYMKCKKSKKTFTSKVINLVILSAGSFLTYSIRNLKSEFKEDMTLTIYIYIIIEILLIIIDYQNVSPITIDLFNTIGPLLYSATSLYDIFYSKFQIIRKRDRKELKLQKANERRKLYRVQRLFDDYQSFF</sequence>
<keyword evidence="3 10" id="KW-0812">Transmembrane</keyword>
<protein>
    <recommendedName>
        <fullName evidence="11">G-protein coupled receptors family 3 profile domain-containing protein</fullName>
    </recommendedName>
</protein>
<reference evidence="12 13" key="2">
    <citation type="submission" date="2016-08" db="EMBL/GenBank/DDBJ databases">
        <title>Pervasive Adenine N6-methylation of Active Genes in Fungi.</title>
        <authorList>
            <consortium name="DOE Joint Genome Institute"/>
            <person name="Mondo S.J."/>
            <person name="Dannebaum R.O."/>
            <person name="Kuo R.C."/>
            <person name="Labutti K."/>
            <person name="Haridas S."/>
            <person name="Kuo A."/>
            <person name="Salamov A."/>
            <person name="Ahrendt S.R."/>
            <person name="Lipzen A."/>
            <person name="Sullivan W."/>
            <person name="Andreopoulos W.B."/>
            <person name="Clum A."/>
            <person name="Lindquist E."/>
            <person name="Daum C."/>
            <person name="Ramamoorthy G.K."/>
            <person name="Gryganskyi A."/>
            <person name="Culley D."/>
            <person name="Magnuson J.K."/>
            <person name="James T.Y."/>
            <person name="O'Malley M.A."/>
            <person name="Stajich J.E."/>
            <person name="Spatafora J.W."/>
            <person name="Visel A."/>
            <person name="Grigoriev I.V."/>
        </authorList>
    </citation>
    <scope>NUCLEOTIDE SEQUENCE [LARGE SCALE GENOMIC DNA]</scope>
    <source>
        <strain evidence="13">finn</strain>
    </source>
</reference>
<keyword evidence="13" id="KW-1185">Reference proteome</keyword>
<dbReference type="Proteomes" id="UP000193719">
    <property type="component" value="Unassembled WGS sequence"/>
</dbReference>
<feature type="transmembrane region" description="Helical" evidence="10">
    <location>
        <begin position="800"/>
        <end position="818"/>
    </location>
</feature>
<feature type="transmembrane region" description="Helical" evidence="10">
    <location>
        <begin position="583"/>
        <end position="602"/>
    </location>
</feature>
<name>A0A1Y1VAJ0_9FUNG</name>
<gene>
    <name evidence="12" type="ORF">BCR36DRAFT_582922</name>
</gene>
<feature type="transmembrane region" description="Helical" evidence="10">
    <location>
        <begin position="694"/>
        <end position="714"/>
    </location>
</feature>
<evidence type="ECO:0000256" key="1">
    <source>
        <dbReference type="ARBA" id="ARBA00004651"/>
    </source>
</evidence>
<keyword evidence="5" id="KW-0297">G-protein coupled receptor</keyword>
<organism evidence="12 13">
    <name type="scientific">Piromyces finnis</name>
    <dbReference type="NCBI Taxonomy" id="1754191"/>
    <lineage>
        <taxon>Eukaryota</taxon>
        <taxon>Fungi</taxon>
        <taxon>Fungi incertae sedis</taxon>
        <taxon>Chytridiomycota</taxon>
        <taxon>Chytridiomycota incertae sedis</taxon>
        <taxon>Neocallimastigomycetes</taxon>
        <taxon>Neocallimastigales</taxon>
        <taxon>Neocallimastigaceae</taxon>
        <taxon>Piromyces</taxon>
    </lineage>
</organism>